<dbReference type="PANTHER" id="PTHR11365:SF23">
    <property type="entry name" value="HYPOTHETICAL 5-OXOPROLINASE (EUROFUNG)-RELATED"/>
    <property type="match status" value="1"/>
</dbReference>
<organism evidence="4 5">
    <name type="scientific">Tropicimonas omnivorans</name>
    <dbReference type="NCBI Taxonomy" id="3075590"/>
    <lineage>
        <taxon>Bacteria</taxon>
        <taxon>Pseudomonadati</taxon>
        <taxon>Pseudomonadota</taxon>
        <taxon>Alphaproteobacteria</taxon>
        <taxon>Rhodobacterales</taxon>
        <taxon>Roseobacteraceae</taxon>
        <taxon>Tropicimonas</taxon>
    </lineage>
</organism>
<dbReference type="RefSeq" id="WP_311689385.1">
    <property type="nucleotide sequence ID" value="NZ_JAVRHL010000001.1"/>
</dbReference>
<dbReference type="PANTHER" id="PTHR11365">
    <property type="entry name" value="5-OXOPROLINASE RELATED"/>
    <property type="match status" value="1"/>
</dbReference>
<evidence type="ECO:0000259" key="3">
    <source>
        <dbReference type="Pfam" id="PF19278"/>
    </source>
</evidence>
<dbReference type="Pfam" id="PF19278">
    <property type="entry name" value="Hydant_A_C"/>
    <property type="match status" value="1"/>
</dbReference>
<dbReference type="Pfam" id="PF01968">
    <property type="entry name" value="Hydantoinase_A"/>
    <property type="match status" value="1"/>
</dbReference>
<dbReference type="InterPro" id="IPR008040">
    <property type="entry name" value="Hydant_A_N"/>
</dbReference>
<feature type="domain" description="Hydantoinase/oxoprolinase N-terminal" evidence="2">
    <location>
        <begin position="8"/>
        <end position="185"/>
    </location>
</feature>
<dbReference type="Pfam" id="PF05378">
    <property type="entry name" value="Hydant_A_N"/>
    <property type="match status" value="1"/>
</dbReference>
<keyword evidence="5" id="KW-1185">Reference proteome</keyword>
<feature type="domain" description="Acetophenone carboxylase-like C-terminal" evidence="3">
    <location>
        <begin position="549"/>
        <end position="678"/>
    </location>
</feature>
<dbReference type="EMBL" id="JAVRHL010000001">
    <property type="protein sequence ID" value="MDT0681612.1"/>
    <property type="molecule type" value="Genomic_DNA"/>
</dbReference>
<evidence type="ECO:0000259" key="2">
    <source>
        <dbReference type="Pfam" id="PF05378"/>
    </source>
</evidence>
<proteinExistence type="predicted"/>
<sequence length="709" mass="73932">MTSTGQWRIGIDVGGTFNDLVAEDLATGRRVFHKEPSVPSDPSLAVQRGMTGLLDVAGLAPGDIGAVMHGTTLALNTILQRQGARVAAVVSRGNRHVFEIARAQLPAAIDFTHGREEPLVPADRVFETEARIGADGTIVAPVDDAEMDRLAEDLRRAGAEAVAVMLLNSYRHPALEAEIAEALTRRLPDLPVVASAAIWPEAREYERGLLAALNASIRPLMGVYFERLTSRLGELGIDAPLFITTNNGGTVSLQTALDRPIDTVLSGPAAGVTAAIDVAPPEAGDNLVTFDMGGTSADMSIIAGRAPELTSAARVGDFPIMLPVVSVTAIGAGGGSILWRDAQGVLKIGPESAGSDPGPIAYGRGGTRPTITDCYLATGIVDPARFLGGRMALDGAAAAAGLATLGRDLGLEGDEDVAARAAHAGLRVATAMMGVDLSKLLARRGLDLRDFTMVAYGGAGATHATMLAREAGLSRVLIPRAPGTFCALGASIARIQRDFVASLGYLLGTGKSNAGQPVKAALDRLSSEAAAWARGEAAGDAAAPRISAMVRARFPDQAYDLELEFGADALALQDAAGLEALILDAFHDRHHTLYGFEDRATPVLAGLLRVTVTIPAERPASPPPTPAKTVPAEERRVWDGAWLDAQVLDRASLPPGARITGPALLEQPDTTIWIVPGWTGEVLPDGNLMVTQEAGDAAPRLRRPAEQAS</sequence>
<dbReference type="Proteomes" id="UP001265259">
    <property type="component" value="Unassembled WGS sequence"/>
</dbReference>
<evidence type="ECO:0000259" key="1">
    <source>
        <dbReference type="Pfam" id="PF01968"/>
    </source>
</evidence>
<evidence type="ECO:0000313" key="4">
    <source>
        <dbReference type="EMBL" id="MDT0681612.1"/>
    </source>
</evidence>
<dbReference type="InterPro" id="IPR002821">
    <property type="entry name" value="Hydantoinase_A"/>
</dbReference>
<feature type="domain" description="Hydantoinase A/oxoprolinase" evidence="1">
    <location>
        <begin position="211"/>
        <end position="497"/>
    </location>
</feature>
<protein>
    <submittedName>
        <fullName evidence="4">Hydantoinase/oxoprolinase family protein</fullName>
    </submittedName>
</protein>
<dbReference type="InterPro" id="IPR045079">
    <property type="entry name" value="Oxoprolinase-like"/>
</dbReference>
<name>A0ABU3DEQ8_9RHOB</name>
<gene>
    <name evidence="4" type="ORF">RM543_02860</name>
</gene>
<accession>A0ABU3DEQ8</accession>
<dbReference type="InterPro" id="IPR049517">
    <property type="entry name" value="ACX-like_C"/>
</dbReference>
<reference evidence="4 5" key="1">
    <citation type="submission" date="2023-09" db="EMBL/GenBank/DDBJ databases">
        <authorList>
            <person name="Rey-Velasco X."/>
        </authorList>
    </citation>
    <scope>NUCLEOTIDE SEQUENCE [LARGE SCALE GENOMIC DNA]</scope>
    <source>
        <strain evidence="4 5">F158</strain>
    </source>
</reference>
<evidence type="ECO:0000313" key="5">
    <source>
        <dbReference type="Proteomes" id="UP001265259"/>
    </source>
</evidence>
<comment type="caution">
    <text evidence="4">The sequence shown here is derived from an EMBL/GenBank/DDBJ whole genome shotgun (WGS) entry which is preliminary data.</text>
</comment>